<feature type="domain" description="HTH luxR-type" evidence="4">
    <location>
        <begin position="783"/>
        <end position="848"/>
    </location>
</feature>
<keyword evidence="1" id="KW-0805">Transcription regulation</keyword>
<dbReference type="PRINTS" id="PR00038">
    <property type="entry name" value="HTHLUXR"/>
</dbReference>
<dbReference type="Pfam" id="PF00196">
    <property type="entry name" value="GerE"/>
    <property type="match status" value="1"/>
</dbReference>
<reference evidence="6" key="1">
    <citation type="journal article" date="2019" name="Int. J. Syst. Evol. Microbiol.">
        <title>The Global Catalogue of Microorganisms (GCM) 10K type strain sequencing project: providing services to taxonomists for standard genome sequencing and annotation.</title>
        <authorList>
            <consortium name="The Broad Institute Genomics Platform"/>
            <consortium name="The Broad Institute Genome Sequencing Center for Infectious Disease"/>
            <person name="Wu L."/>
            <person name="Ma J."/>
        </authorList>
    </citation>
    <scope>NUCLEOTIDE SEQUENCE [LARGE SCALE GENOMIC DNA]</scope>
    <source>
        <strain evidence="6">CCUG 43304</strain>
    </source>
</reference>
<gene>
    <name evidence="5" type="ORF">ACFQB0_08785</name>
</gene>
<dbReference type="Proteomes" id="UP001596306">
    <property type="component" value="Unassembled WGS sequence"/>
</dbReference>
<evidence type="ECO:0000313" key="5">
    <source>
        <dbReference type="EMBL" id="MFC6356201.1"/>
    </source>
</evidence>
<dbReference type="SUPFAM" id="SSF52540">
    <property type="entry name" value="P-loop containing nucleoside triphosphate hydrolases"/>
    <property type="match status" value="1"/>
</dbReference>
<evidence type="ECO:0000259" key="4">
    <source>
        <dbReference type="PROSITE" id="PS50043"/>
    </source>
</evidence>
<dbReference type="InterPro" id="IPR000792">
    <property type="entry name" value="Tscrpt_reg_LuxR_C"/>
</dbReference>
<proteinExistence type="predicted"/>
<name>A0ABW1VE36_9MICO</name>
<dbReference type="RefSeq" id="WP_386730290.1">
    <property type="nucleotide sequence ID" value="NZ_JBHSTP010000002.1"/>
</dbReference>
<dbReference type="PANTHER" id="PTHR44688:SF16">
    <property type="entry name" value="DNA-BINDING TRANSCRIPTIONAL ACTIVATOR DEVR_DOSR"/>
    <property type="match status" value="1"/>
</dbReference>
<dbReference type="PANTHER" id="PTHR44688">
    <property type="entry name" value="DNA-BINDING TRANSCRIPTIONAL ACTIVATOR DEVR_DOSR"/>
    <property type="match status" value="1"/>
</dbReference>
<dbReference type="InterPro" id="IPR016032">
    <property type="entry name" value="Sig_transdc_resp-reg_C-effctor"/>
</dbReference>
<accession>A0ABW1VE36</accession>
<dbReference type="PROSITE" id="PS00622">
    <property type="entry name" value="HTH_LUXR_1"/>
    <property type="match status" value="1"/>
</dbReference>
<dbReference type="SUPFAM" id="SSF46894">
    <property type="entry name" value="C-terminal effector domain of the bipartite response regulators"/>
    <property type="match status" value="1"/>
</dbReference>
<dbReference type="InterPro" id="IPR027417">
    <property type="entry name" value="P-loop_NTPase"/>
</dbReference>
<keyword evidence="6" id="KW-1185">Reference proteome</keyword>
<keyword evidence="3" id="KW-0804">Transcription</keyword>
<dbReference type="SMART" id="SM00421">
    <property type="entry name" value="HTH_LUXR"/>
    <property type="match status" value="1"/>
</dbReference>
<comment type="caution">
    <text evidence="5">The sequence shown here is derived from an EMBL/GenBank/DDBJ whole genome shotgun (WGS) entry which is preliminary data.</text>
</comment>
<evidence type="ECO:0000256" key="1">
    <source>
        <dbReference type="ARBA" id="ARBA00023015"/>
    </source>
</evidence>
<keyword evidence="2" id="KW-0238">DNA-binding</keyword>
<evidence type="ECO:0000256" key="3">
    <source>
        <dbReference type="ARBA" id="ARBA00023163"/>
    </source>
</evidence>
<dbReference type="Gene3D" id="1.10.10.10">
    <property type="entry name" value="Winged helix-like DNA-binding domain superfamily/Winged helix DNA-binding domain"/>
    <property type="match status" value="1"/>
</dbReference>
<dbReference type="InterPro" id="IPR036388">
    <property type="entry name" value="WH-like_DNA-bd_sf"/>
</dbReference>
<protein>
    <submittedName>
        <fullName evidence="5">LuxR C-terminal-related transcriptional regulator</fullName>
    </submittedName>
</protein>
<organism evidence="5 6">
    <name type="scientific">Luethyella okanaganae</name>
    <dbReference type="NCBI Taxonomy" id="69372"/>
    <lineage>
        <taxon>Bacteria</taxon>
        <taxon>Bacillati</taxon>
        <taxon>Actinomycetota</taxon>
        <taxon>Actinomycetes</taxon>
        <taxon>Micrococcales</taxon>
        <taxon>Microbacteriaceae</taxon>
        <taxon>Luethyella</taxon>
    </lineage>
</organism>
<sequence length="862" mass="93398">MSDARASQTGNSPRMRGRAAELDATIAHVLSGWNVDVTGVIGAGRSTFLRAVSHRLSDRDWKVVQLTGLAALHEYPLVALHIRDIGVSRDGRHGVAAAVRGLCDLSIAGPLCVIVDDAEELDNASWAVILAAHADHEFPIVSARRPDSPAPQHHGLRVTLTPLGYEDLSAAMCERLGGGVALETMSRIFAKSAGIVGLANAIVDAVSAEGRFVRDRDGEWSVISELWTPALAGVAEERLAPLTGPERDAVGLIALDPHTDVEELRRTVETGVLESLERRELIRVAFAGSGSAVVISPPLIVEYLRRERSKIANRGVAVRLVTAHGEDRAGTGFASVDPGAVPPADDALLVRMIRERRRRTIGELQHLWQLEPSAGAAVRLLDELQHTDVVRERVDEILSGVVWGLGSDLDRAELVVRRAWWEAYTGRGLDAALTLLHADADMLGLAAPLIRVEAICLRRSLGDPIGIEEVAVTVPSGTPLAIVERAIDERFTLELMFGLVGDAAASLETIRGLRSQSTVDVRSHEAMLLIADGQVREAEHRARHAREQARRELGVGEIRETTHALMLALLFQGRYEEIPHLHASVLALGEPAMIPEPAFRAIQTIAALVEIRRGRSSTADELLRRVDEPGAGSRSAGISSAWVRAQLAASRADIDEAFAMLWESGLDRWGRGARLGGLVDLLAALDVRCDEVHLAEVERRARAVDSGLVTVLLALVRASFTESVDDLQDVAQRLEKLGLYGHARSAARAAVTLACGSVAERTSAESHVLEECEILAGADAERFARRHLDLTPREAQIARAASLGMSNADIAQQLVISVRTVESHLHHVMRKARVERRHELAAFSSLFVDPEDGLRREFPSRA</sequence>
<dbReference type="EMBL" id="JBHSTP010000002">
    <property type="protein sequence ID" value="MFC6356201.1"/>
    <property type="molecule type" value="Genomic_DNA"/>
</dbReference>
<dbReference type="CDD" id="cd06170">
    <property type="entry name" value="LuxR_C_like"/>
    <property type="match status" value="1"/>
</dbReference>
<evidence type="ECO:0000313" key="6">
    <source>
        <dbReference type="Proteomes" id="UP001596306"/>
    </source>
</evidence>
<evidence type="ECO:0000256" key="2">
    <source>
        <dbReference type="ARBA" id="ARBA00023125"/>
    </source>
</evidence>
<dbReference type="PROSITE" id="PS50043">
    <property type="entry name" value="HTH_LUXR_2"/>
    <property type="match status" value="1"/>
</dbReference>